<dbReference type="CDD" id="cd07817">
    <property type="entry name" value="SRPBCC_8"/>
    <property type="match status" value="1"/>
</dbReference>
<dbReference type="Gene3D" id="3.30.530.20">
    <property type="match status" value="1"/>
</dbReference>
<dbReference type="RefSeq" id="WP_375732825.1">
    <property type="nucleotide sequence ID" value="NZ_JBCGDC010000004.1"/>
</dbReference>
<evidence type="ECO:0000313" key="4">
    <source>
        <dbReference type="Proteomes" id="UP001582793"/>
    </source>
</evidence>
<protein>
    <submittedName>
        <fullName evidence="3">SRPBCC family protein</fullName>
    </submittedName>
</protein>
<proteinExistence type="predicted"/>
<dbReference type="PANTHER" id="PTHR33824">
    <property type="entry name" value="POLYKETIDE CYCLASE/DEHYDRASE AND LIPID TRANSPORT SUPERFAMILY PROTEIN"/>
    <property type="match status" value="1"/>
</dbReference>
<dbReference type="PANTHER" id="PTHR33824:SF7">
    <property type="entry name" value="POLYKETIDE CYCLASE_DEHYDRASE AND LIPID TRANSPORT SUPERFAMILY PROTEIN"/>
    <property type="match status" value="1"/>
</dbReference>
<keyword evidence="4" id="KW-1185">Reference proteome</keyword>
<organism evidence="3 4">
    <name type="scientific">Polymorphospora lycopeni</name>
    <dbReference type="NCBI Taxonomy" id="3140240"/>
    <lineage>
        <taxon>Bacteria</taxon>
        <taxon>Bacillati</taxon>
        <taxon>Actinomycetota</taxon>
        <taxon>Actinomycetes</taxon>
        <taxon>Micromonosporales</taxon>
        <taxon>Micromonosporaceae</taxon>
        <taxon>Polymorphospora</taxon>
    </lineage>
</organism>
<dbReference type="InterPro" id="IPR047137">
    <property type="entry name" value="ORF3"/>
</dbReference>
<name>A0ABV5CM74_9ACTN</name>
<accession>A0ABV5CM74</accession>
<dbReference type="Pfam" id="PF03364">
    <property type="entry name" value="Polyketide_cyc"/>
    <property type="match status" value="1"/>
</dbReference>
<dbReference type="InterPro" id="IPR023393">
    <property type="entry name" value="START-like_dom_sf"/>
</dbReference>
<feature type="domain" description="Coenzyme Q-binding protein COQ10 START" evidence="2">
    <location>
        <begin position="163"/>
        <end position="284"/>
    </location>
</feature>
<dbReference type="InterPro" id="IPR005031">
    <property type="entry name" value="COQ10_START"/>
</dbReference>
<reference evidence="3 4" key="1">
    <citation type="submission" date="2024-04" db="EMBL/GenBank/DDBJ databases">
        <title>Polymorphospora sp. isolated from Baiyangdian Lake in Xiong'an New Area.</title>
        <authorList>
            <person name="Zhang X."/>
            <person name="Liu J."/>
        </authorList>
    </citation>
    <scope>NUCLEOTIDE SEQUENCE [LARGE SCALE GENOMIC DNA]</scope>
    <source>
        <strain evidence="3 4">2-325</strain>
    </source>
</reference>
<gene>
    <name evidence="3" type="ORF">AAFH96_02230</name>
</gene>
<sequence length="323" mass="35378">MGGRDSMDVRSVTDALGIQRESEDREPQSMARILGWFSLGLGVAALAAQPAVSRLCGVDDSPTARTVLRIAGARELGTAAALLIPRRARWGMWARVAGDAVDLAACAMAMRDRQGDRRQRLTYATLAVAGIAAVDLYTAVRTTRGARRTTGDRVRASVTVNRGVEDTYRFWHDFENLPRFMYHLESVRTTGDRRSHWTAKAPAGQTVDWEAEVVDDRPNELIMWRSVAGGGLPNSGCVRFVPAGGGRGTEVRVELGFTAPGGRFGARIAKLFGENPHQQICDDLRRFKQVIETGEITRSDGSPEGTSLRQQMMQRPAQPLATR</sequence>
<dbReference type="EMBL" id="JBCGDC010000004">
    <property type="protein sequence ID" value="MFB6391923.1"/>
    <property type="molecule type" value="Genomic_DNA"/>
</dbReference>
<feature type="region of interest" description="Disordered" evidence="1">
    <location>
        <begin position="1"/>
        <end position="24"/>
    </location>
</feature>
<evidence type="ECO:0000256" key="1">
    <source>
        <dbReference type="SAM" id="MobiDB-lite"/>
    </source>
</evidence>
<evidence type="ECO:0000313" key="3">
    <source>
        <dbReference type="EMBL" id="MFB6391923.1"/>
    </source>
</evidence>
<comment type="caution">
    <text evidence="3">The sequence shown here is derived from an EMBL/GenBank/DDBJ whole genome shotgun (WGS) entry which is preliminary data.</text>
</comment>
<evidence type="ECO:0000259" key="2">
    <source>
        <dbReference type="Pfam" id="PF03364"/>
    </source>
</evidence>
<dbReference type="Proteomes" id="UP001582793">
    <property type="component" value="Unassembled WGS sequence"/>
</dbReference>
<feature type="compositionally biased region" description="Polar residues" evidence="1">
    <location>
        <begin position="304"/>
        <end position="313"/>
    </location>
</feature>
<dbReference type="SUPFAM" id="SSF55961">
    <property type="entry name" value="Bet v1-like"/>
    <property type="match status" value="1"/>
</dbReference>
<feature type="region of interest" description="Disordered" evidence="1">
    <location>
        <begin position="296"/>
        <end position="323"/>
    </location>
</feature>